<comment type="caution">
    <text evidence="1">The sequence shown here is derived from an EMBL/GenBank/DDBJ whole genome shotgun (WGS) entry which is preliminary data.</text>
</comment>
<dbReference type="Gene3D" id="3.90.1150.10">
    <property type="entry name" value="Aspartate Aminotransferase, domain 1"/>
    <property type="match status" value="1"/>
</dbReference>
<protein>
    <recommendedName>
        <fullName evidence="2">Glutamate-1-semialdehyde 2,1-aminomutase</fullName>
    </recommendedName>
</protein>
<sequence length="82" mass="9875">FLIFGKKEDYEKVWYEKIYEEGDPGTEEDKRLMKVFYSETIKRGIFFHPRHHWFSCLSHTDEDVKKTLQVAEQAFDIAKKSV</sequence>
<accession>X1JWL5</accession>
<evidence type="ECO:0000313" key="1">
    <source>
        <dbReference type="EMBL" id="GAH98487.1"/>
    </source>
</evidence>
<gene>
    <name evidence="1" type="ORF">S06H3_07413</name>
</gene>
<organism evidence="1">
    <name type="scientific">marine sediment metagenome</name>
    <dbReference type="NCBI Taxonomy" id="412755"/>
    <lineage>
        <taxon>unclassified sequences</taxon>
        <taxon>metagenomes</taxon>
        <taxon>ecological metagenomes</taxon>
    </lineage>
</organism>
<dbReference type="InterPro" id="IPR015422">
    <property type="entry name" value="PyrdxlP-dep_Trfase_small"/>
</dbReference>
<dbReference type="AlphaFoldDB" id="X1JWL5"/>
<proteinExistence type="predicted"/>
<evidence type="ECO:0008006" key="2">
    <source>
        <dbReference type="Google" id="ProtNLM"/>
    </source>
</evidence>
<name>X1JWL5_9ZZZZ</name>
<reference evidence="1" key="1">
    <citation type="journal article" date="2014" name="Front. Microbiol.">
        <title>High frequency of phylogenetically diverse reductive dehalogenase-homologous genes in deep subseafloor sedimentary metagenomes.</title>
        <authorList>
            <person name="Kawai M."/>
            <person name="Futagami T."/>
            <person name="Toyoda A."/>
            <person name="Takaki Y."/>
            <person name="Nishi S."/>
            <person name="Hori S."/>
            <person name="Arai W."/>
            <person name="Tsubouchi T."/>
            <person name="Morono Y."/>
            <person name="Uchiyama I."/>
            <person name="Ito T."/>
            <person name="Fujiyama A."/>
            <person name="Inagaki F."/>
            <person name="Takami H."/>
        </authorList>
    </citation>
    <scope>NUCLEOTIDE SEQUENCE</scope>
    <source>
        <strain evidence="1">Expedition CK06-06</strain>
    </source>
</reference>
<feature type="non-terminal residue" evidence="1">
    <location>
        <position position="1"/>
    </location>
</feature>
<dbReference type="EMBL" id="BARV01003003">
    <property type="protein sequence ID" value="GAH98487.1"/>
    <property type="molecule type" value="Genomic_DNA"/>
</dbReference>